<sequence length="155" mass="16751">MFELLFYALPALLLAGFAYAAYLLVRRARRISRTWAHGLTAEARCLRMFTTTSGGGGDTSVHTTVHHVYEFTTRDGRTVRFEEEDGPATVLEGDFVTVRYLPELPQRATARPPARGRLAAGTGCGLVLLGVAGAFCVGFMVVAHAMFTESGGLLP</sequence>
<dbReference type="InterPro" id="IPR021994">
    <property type="entry name" value="DUF3592"/>
</dbReference>
<feature type="transmembrane region" description="Helical" evidence="1">
    <location>
        <begin position="6"/>
        <end position="25"/>
    </location>
</feature>
<comment type="caution">
    <text evidence="3">The sequence shown here is derived from an EMBL/GenBank/DDBJ whole genome shotgun (WGS) entry which is preliminary data.</text>
</comment>
<dbReference type="EMBL" id="BAAAOQ010000006">
    <property type="protein sequence ID" value="GAA2194611.1"/>
    <property type="molecule type" value="Genomic_DNA"/>
</dbReference>
<feature type="transmembrane region" description="Helical" evidence="1">
    <location>
        <begin position="125"/>
        <end position="147"/>
    </location>
</feature>
<keyword evidence="1" id="KW-0812">Transmembrane</keyword>
<evidence type="ECO:0000313" key="3">
    <source>
        <dbReference type="EMBL" id="GAA2194611.1"/>
    </source>
</evidence>
<feature type="domain" description="DUF3592" evidence="2">
    <location>
        <begin position="57"/>
        <end position="113"/>
    </location>
</feature>
<evidence type="ECO:0000256" key="1">
    <source>
        <dbReference type="SAM" id="Phobius"/>
    </source>
</evidence>
<dbReference type="RefSeq" id="WP_059249733.1">
    <property type="nucleotide sequence ID" value="NZ_BAAAOQ010000006.1"/>
</dbReference>
<reference evidence="4" key="1">
    <citation type="journal article" date="2019" name="Int. J. Syst. Evol. Microbiol.">
        <title>The Global Catalogue of Microorganisms (GCM) 10K type strain sequencing project: providing services to taxonomists for standard genome sequencing and annotation.</title>
        <authorList>
            <consortium name="The Broad Institute Genomics Platform"/>
            <consortium name="The Broad Institute Genome Sequencing Center for Infectious Disease"/>
            <person name="Wu L."/>
            <person name="Ma J."/>
        </authorList>
    </citation>
    <scope>NUCLEOTIDE SEQUENCE [LARGE SCALE GENOMIC DNA]</scope>
    <source>
        <strain evidence="4">JCM 14924</strain>
    </source>
</reference>
<accession>A0ABP5N6V8</accession>
<keyword evidence="4" id="KW-1185">Reference proteome</keyword>
<evidence type="ECO:0000259" key="2">
    <source>
        <dbReference type="Pfam" id="PF12158"/>
    </source>
</evidence>
<dbReference type="Proteomes" id="UP001501391">
    <property type="component" value="Unassembled WGS sequence"/>
</dbReference>
<evidence type="ECO:0000313" key="4">
    <source>
        <dbReference type="Proteomes" id="UP001501391"/>
    </source>
</evidence>
<organism evidence="3 4">
    <name type="scientific">Streptomyces bangladeshensis</name>
    <dbReference type="NCBI Taxonomy" id="295352"/>
    <lineage>
        <taxon>Bacteria</taxon>
        <taxon>Bacillati</taxon>
        <taxon>Actinomycetota</taxon>
        <taxon>Actinomycetes</taxon>
        <taxon>Kitasatosporales</taxon>
        <taxon>Streptomycetaceae</taxon>
        <taxon>Streptomyces</taxon>
    </lineage>
</organism>
<proteinExistence type="predicted"/>
<gene>
    <name evidence="3" type="ORF">GCM10009787_21330</name>
</gene>
<keyword evidence="1" id="KW-0472">Membrane</keyword>
<name>A0ABP5N6V8_9ACTN</name>
<dbReference type="Pfam" id="PF12158">
    <property type="entry name" value="DUF3592"/>
    <property type="match status" value="1"/>
</dbReference>
<protein>
    <recommendedName>
        <fullName evidence="2">DUF3592 domain-containing protein</fullName>
    </recommendedName>
</protein>
<keyword evidence="1" id="KW-1133">Transmembrane helix</keyword>